<sequence>MRKGIINGLVDTLEIAPKTIYGRIAFFHQQCLQFEEYHTQKNLHKLKGKTLNVSMDKMKFYTNWRKGGESKRIGLSNLCSVENDTRFVLSSTLNLDHTSDDKFIKREARKYKDSEKDNYKRRYAQYVISNNDSSLKPVENDELATKTPERYLLVHQTYVLLTHLEKLKRFYNTVDHVNLFADNDSGFEGAIPAIYHDLIKQERLTAILLRKSKGVSDEKIKCADIEQFLVNLAPKENVKSQWYRHHDIMPATQDVDFKLLTPIDTTAYYNVSLHGVDNYFQMSRRRINMVERPLPTATSSKKWNGYGAYNPKYVAMLLDIFRVYNNFVLTNEKSLTKNKFKKNQVPKTPAQHMGLVDNTFNVQDILEFSVERLTIVRKIKEKSSIKSSIKPEVFEVNIEPEYIS</sequence>
<reference evidence="1 2" key="1">
    <citation type="submission" date="2017-08" db="EMBL/GenBank/DDBJ databases">
        <title>Complete genome of Colwellia sp. NB097-1, a psychrophile bacterium ioslated from Bering Sea.</title>
        <authorList>
            <person name="Chen X."/>
        </authorList>
    </citation>
    <scope>NUCLEOTIDE SEQUENCE [LARGE SCALE GENOMIC DNA]</scope>
    <source>
        <strain evidence="1 2">NB097-1</strain>
    </source>
</reference>
<gene>
    <name evidence="1" type="ORF">B5D82_12650</name>
</gene>
<dbReference type="AlphaFoldDB" id="A0A222G9R5"/>
<dbReference type="KEGG" id="cber:B5D82_12650"/>
<proteinExistence type="predicted"/>
<evidence type="ECO:0000313" key="1">
    <source>
        <dbReference type="EMBL" id="ASP48541.1"/>
    </source>
</evidence>
<organism evidence="1 2">
    <name type="scientific">Cognaticolwellia beringensis</name>
    <dbReference type="NCBI Taxonomy" id="1967665"/>
    <lineage>
        <taxon>Bacteria</taxon>
        <taxon>Pseudomonadati</taxon>
        <taxon>Pseudomonadota</taxon>
        <taxon>Gammaproteobacteria</taxon>
        <taxon>Alteromonadales</taxon>
        <taxon>Colwelliaceae</taxon>
        <taxon>Cognaticolwellia</taxon>
    </lineage>
</organism>
<accession>A0A222G9R5</accession>
<protein>
    <submittedName>
        <fullName evidence="1">Uncharacterized protein</fullName>
    </submittedName>
</protein>
<evidence type="ECO:0000313" key="2">
    <source>
        <dbReference type="Proteomes" id="UP000202259"/>
    </source>
</evidence>
<name>A0A222G9R5_9GAMM</name>
<dbReference type="EMBL" id="CP020465">
    <property type="protein sequence ID" value="ASP48541.1"/>
    <property type="molecule type" value="Genomic_DNA"/>
</dbReference>
<dbReference type="Proteomes" id="UP000202259">
    <property type="component" value="Chromosome"/>
</dbReference>
<keyword evidence="2" id="KW-1185">Reference proteome</keyword>